<evidence type="ECO:0000313" key="2">
    <source>
        <dbReference type="Proteomes" id="UP001056120"/>
    </source>
</evidence>
<protein>
    <submittedName>
        <fullName evidence="1">Uncharacterized protein</fullName>
    </submittedName>
</protein>
<evidence type="ECO:0000313" key="1">
    <source>
        <dbReference type="EMBL" id="KAI3787125.1"/>
    </source>
</evidence>
<reference evidence="2" key="1">
    <citation type="journal article" date="2022" name="Mol. Ecol. Resour.">
        <title>The genomes of chicory, endive, great burdock and yacon provide insights into Asteraceae palaeo-polyploidization history and plant inulin production.</title>
        <authorList>
            <person name="Fan W."/>
            <person name="Wang S."/>
            <person name="Wang H."/>
            <person name="Wang A."/>
            <person name="Jiang F."/>
            <person name="Liu H."/>
            <person name="Zhao H."/>
            <person name="Xu D."/>
            <person name="Zhang Y."/>
        </authorList>
    </citation>
    <scope>NUCLEOTIDE SEQUENCE [LARGE SCALE GENOMIC DNA]</scope>
    <source>
        <strain evidence="2">cv. Yunnan</strain>
    </source>
</reference>
<accession>A0ACB9GUF1</accession>
<dbReference type="Proteomes" id="UP001056120">
    <property type="component" value="Linkage Group LG13"/>
</dbReference>
<reference evidence="1 2" key="2">
    <citation type="journal article" date="2022" name="Mol. Ecol. Resour.">
        <title>The genomes of chicory, endive, great burdock and yacon provide insights into Asteraceae paleo-polyploidization history and plant inulin production.</title>
        <authorList>
            <person name="Fan W."/>
            <person name="Wang S."/>
            <person name="Wang H."/>
            <person name="Wang A."/>
            <person name="Jiang F."/>
            <person name="Liu H."/>
            <person name="Zhao H."/>
            <person name="Xu D."/>
            <person name="Zhang Y."/>
        </authorList>
    </citation>
    <scope>NUCLEOTIDE SEQUENCE [LARGE SCALE GENOMIC DNA]</scope>
    <source>
        <strain evidence="2">cv. Yunnan</strain>
        <tissue evidence="1">Leaves</tissue>
    </source>
</reference>
<keyword evidence="2" id="KW-1185">Reference proteome</keyword>
<organism evidence="1 2">
    <name type="scientific">Smallanthus sonchifolius</name>
    <dbReference type="NCBI Taxonomy" id="185202"/>
    <lineage>
        <taxon>Eukaryota</taxon>
        <taxon>Viridiplantae</taxon>
        <taxon>Streptophyta</taxon>
        <taxon>Embryophyta</taxon>
        <taxon>Tracheophyta</taxon>
        <taxon>Spermatophyta</taxon>
        <taxon>Magnoliopsida</taxon>
        <taxon>eudicotyledons</taxon>
        <taxon>Gunneridae</taxon>
        <taxon>Pentapetalae</taxon>
        <taxon>asterids</taxon>
        <taxon>campanulids</taxon>
        <taxon>Asterales</taxon>
        <taxon>Asteraceae</taxon>
        <taxon>Asteroideae</taxon>
        <taxon>Heliantheae alliance</taxon>
        <taxon>Millerieae</taxon>
        <taxon>Smallanthus</taxon>
    </lineage>
</organism>
<gene>
    <name evidence="1" type="ORF">L1987_41355</name>
</gene>
<name>A0ACB9GUF1_9ASTR</name>
<dbReference type="EMBL" id="CM042030">
    <property type="protein sequence ID" value="KAI3787125.1"/>
    <property type="molecule type" value="Genomic_DNA"/>
</dbReference>
<comment type="caution">
    <text evidence="1">The sequence shown here is derived from an EMBL/GenBank/DDBJ whole genome shotgun (WGS) entry which is preliminary data.</text>
</comment>
<sequence>MLNSHVTEIYCLMKPPSSLDGRFTQIRSVRIGVWLLDDSLLQRPQHPIILLSTVCLSHEGLFMKGVFCLKIYALLEEVLVGHLKLMLPFLPVLTMTYCDPFCKR</sequence>
<proteinExistence type="predicted"/>